<dbReference type="AlphaFoldDB" id="A0A9W4XWF8"/>
<organism evidence="2 3">
    <name type="scientific">Periconia digitata</name>
    <dbReference type="NCBI Taxonomy" id="1303443"/>
    <lineage>
        <taxon>Eukaryota</taxon>
        <taxon>Fungi</taxon>
        <taxon>Dikarya</taxon>
        <taxon>Ascomycota</taxon>
        <taxon>Pezizomycotina</taxon>
        <taxon>Dothideomycetes</taxon>
        <taxon>Pleosporomycetidae</taxon>
        <taxon>Pleosporales</taxon>
        <taxon>Massarineae</taxon>
        <taxon>Periconiaceae</taxon>
        <taxon>Periconia</taxon>
    </lineage>
</organism>
<protein>
    <submittedName>
        <fullName evidence="2">Uncharacterized protein</fullName>
    </submittedName>
</protein>
<keyword evidence="3" id="KW-1185">Reference proteome</keyword>
<evidence type="ECO:0000313" key="3">
    <source>
        <dbReference type="Proteomes" id="UP001152607"/>
    </source>
</evidence>
<accession>A0A9W4XWF8</accession>
<gene>
    <name evidence="2" type="ORF">PDIGIT_LOCUS13976</name>
</gene>
<sequence length="161" mass="18578">MEVSLLLMAITSASPARVCIRVCVTDVPGNPLDRTATLGQEFCSKVLNRPFQSMPELSGYDHDHIPPSFDSPKPVSVWFVYDFNVTCELTKQQLNDIPHYVYLASRQRTGELEFVSRDIWIDKARERAKMYTWGGRQEQEELREMRNRRCPEEGPVLEVTL</sequence>
<feature type="signal peptide" evidence="1">
    <location>
        <begin position="1"/>
        <end position="15"/>
    </location>
</feature>
<name>A0A9W4XWF8_9PLEO</name>
<reference evidence="2" key="1">
    <citation type="submission" date="2023-01" db="EMBL/GenBank/DDBJ databases">
        <authorList>
            <person name="Van Ghelder C."/>
            <person name="Rancurel C."/>
        </authorList>
    </citation>
    <scope>NUCLEOTIDE SEQUENCE</scope>
    <source>
        <strain evidence="2">CNCM I-4278</strain>
    </source>
</reference>
<evidence type="ECO:0000256" key="1">
    <source>
        <dbReference type="SAM" id="SignalP"/>
    </source>
</evidence>
<evidence type="ECO:0000313" key="2">
    <source>
        <dbReference type="EMBL" id="CAI6340791.1"/>
    </source>
</evidence>
<comment type="caution">
    <text evidence="2">The sequence shown here is derived from an EMBL/GenBank/DDBJ whole genome shotgun (WGS) entry which is preliminary data.</text>
</comment>
<keyword evidence="1" id="KW-0732">Signal</keyword>
<feature type="chain" id="PRO_5040740227" evidence="1">
    <location>
        <begin position="16"/>
        <end position="161"/>
    </location>
</feature>
<dbReference type="OrthoDB" id="4297596at2759"/>
<dbReference type="Proteomes" id="UP001152607">
    <property type="component" value="Unassembled WGS sequence"/>
</dbReference>
<proteinExistence type="predicted"/>
<dbReference type="EMBL" id="CAOQHR010000011">
    <property type="protein sequence ID" value="CAI6340791.1"/>
    <property type="molecule type" value="Genomic_DNA"/>
</dbReference>